<reference evidence="1 2" key="1">
    <citation type="submission" date="2019-07" db="EMBL/GenBank/DDBJ databases">
        <title>Whole genome shotgun sequence of Aneurinibacillus danicus NBRC 102444.</title>
        <authorList>
            <person name="Hosoyama A."/>
            <person name="Uohara A."/>
            <person name="Ohji S."/>
            <person name="Ichikawa N."/>
        </authorList>
    </citation>
    <scope>NUCLEOTIDE SEQUENCE [LARGE SCALE GENOMIC DNA]</scope>
    <source>
        <strain evidence="1 2">NBRC 102444</strain>
    </source>
</reference>
<dbReference type="RefSeq" id="WP_146810250.1">
    <property type="nucleotide sequence ID" value="NZ_BJXX01000109.1"/>
</dbReference>
<gene>
    <name evidence="1" type="ORF">ADA01nite_24590</name>
</gene>
<protein>
    <recommendedName>
        <fullName evidence="3">Helicase XPB/Ssl2 N-terminal domain-containing protein</fullName>
    </recommendedName>
</protein>
<evidence type="ECO:0000313" key="2">
    <source>
        <dbReference type="Proteomes" id="UP000321157"/>
    </source>
</evidence>
<dbReference type="AlphaFoldDB" id="A0A511V851"/>
<dbReference type="EMBL" id="BJXX01000109">
    <property type="protein sequence ID" value="GEN34999.1"/>
    <property type="molecule type" value="Genomic_DNA"/>
</dbReference>
<organism evidence="1 2">
    <name type="scientific">Aneurinibacillus danicus</name>
    <dbReference type="NCBI Taxonomy" id="267746"/>
    <lineage>
        <taxon>Bacteria</taxon>
        <taxon>Bacillati</taxon>
        <taxon>Bacillota</taxon>
        <taxon>Bacilli</taxon>
        <taxon>Bacillales</taxon>
        <taxon>Paenibacillaceae</taxon>
        <taxon>Aneurinibacillus group</taxon>
        <taxon>Aneurinibacillus</taxon>
    </lineage>
</organism>
<evidence type="ECO:0000313" key="1">
    <source>
        <dbReference type="EMBL" id="GEN34999.1"/>
    </source>
</evidence>
<comment type="caution">
    <text evidence="1">The sequence shown here is derived from an EMBL/GenBank/DDBJ whole genome shotgun (WGS) entry which is preliminary data.</text>
</comment>
<dbReference type="OrthoDB" id="2987331at2"/>
<proteinExistence type="predicted"/>
<keyword evidence="2" id="KW-1185">Reference proteome</keyword>
<evidence type="ECO:0008006" key="3">
    <source>
        <dbReference type="Google" id="ProtNLM"/>
    </source>
</evidence>
<accession>A0A511V851</accession>
<dbReference type="Proteomes" id="UP000321157">
    <property type="component" value="Unassembled WGS sequence"/>
</dbReference>
<name>A0A511V851_9BACL</name>
<sequence>MNVHEILEQINERLLRQLAEVNGWPLSQTEDAALAIDELSHYIISSAAIERTWLTLTDEEKEMLLYFLFRVGRDIVTYRQMEEYARLASPLAAYSGLTGLRRRGLVYTLRRLWGELAYCLPDDMGTAFRTWLLSHAWRERDTGIGTLIDGWDTVSVPLSSVLFRLLQIHRHQPIALTKKGTMTMKTRRLWHRVIPYPEEAFGSVVSEAAGEEGPRDRFLLGLLLSLGLLRKQTADGVMQYTVDEARAADIFRGREAAVQRRLYREVKEKLSLLHPCYSIILDWMEASRESVFSLQALREAEYDLLQGTVFAGKDKHWETFAEEVAPLLVLFGFALKKGEGEEAIYSWVPDLFTAEQEQETGMYTGSGYVQPTFEVLLLPHAPYEVRWELGAYAELEEQQEVWRFRLTQESVQTTENEKENNRLLGLLEQIHPDVPANVREQLSQWLRGGSYVMLARVTVLRCPDTETATWLAADREMADCLLERLNERDFLVEEEKREKLEQALVRRNIRISEQKAARPETDKAQKAEEMISSSGGLENGYKVESIFPALTDVLPELKEVPSIWYKNFQRYHHSTLRKLMESARSLGVPLSAEIDGQPVENIRILNIKAGEGQYCLTLDVSGTREDVQLEDIGRVRLLFPALPGQD</sequence>